<dbReference type="GO" id="GO:0006518">
    <property type="term" value="P:peptide metabolic process"/>
    <property type="evidence" value="ECO:0007669"/>
    <property type="project" value="UniProtKB-ARBA"/>
</dbReference>
<dbReference type="GO" id="GO:0009063">
    <property type="term" value="P:amino acid catabolic process"/>
    <property type="evidence" value="ECO:0007669"/>
    <property type="project" value="InterPro"/>
</dbReference>
<evidence type="ECO:0000256" key="5">
    <source>
        <dbReference type="PIRSR" id="PIRSR634603-1"/>
    </source>
</evidence>
<keyword evidence="3 6" id="KW-0460">Magnesium</keyword>
<comment type="cofactor">
    <cofactor evidence="6 7">
        <name>Mg(2+)</name>
        <dbReference type="ChEBI" id="CHEBI:18420"/>
    </cofactor>
    <text evidence="6 7">Binds 1 Mg(2+) ion per subunit.</text>
</comment>
<dbReference type="GO" id="GO:0000287">
    <property type="term" value="F:magnesium ion binding"/>
    <property type="evidence" value="ECO:0007669"/>
    <property type="project" value="UniProtKB-ARBA"/>
</dbReference>
<dbReference type="InterPro" id="IPR013341">
    <property type="entry name" value="Mandelate_racemase_N_dom"/>
</dbReference>
<dbReference type="Pfam" id="PF02746">
    <property type="entry name" value="MR_MLE_N"/>
    <property type="match status" value="1"/>
</dbReference>
<dbReference type="InterPro" id="IPR018110">
    <property type="entry name" value="Mandel_Rmase/mucon_lact_enz_CS"/>
</dbReference>
<dbReference type="InterPro" id="IPR029065">
    <property type="entry name" value="Enolase_C-like"/>
</dbReference>
<dbReference type="AlphaFoldDB" id="J4WDC4"/>
<sequence>MKITKIEIEKINIPLITTFKVAFAEVSASTSVIVKIHTDDGIVGYGEAAPFEPVTGESADSVILALKYFQQALIGMDATDLEGIHLQMDKLLIHNTSAKCAIDIALYDIKGKKMNMPLYKLLGGSNPTVINDITIGIDTPENMAKKAYDYVNMGYRILKIKIGINPKDDLSAIKSIRDKVGYDIKLRLDANQGYSISTAIQFIEDVKKYKIDAIEQFLPHWNIEGSATIRKNSQGIRIMLDESIHSPYDAARSAKIDAADVFNIKLMKCGGLFNAEKINSIAEGFGINCMVGCMLETKIAITAGISLVAAKNNIIDADCDSFMYAKDPNMNMTGGFTFEKDIFTLSENPGLGINLGW</sequence>
<protein>
    <recommendedName>
        <fullName evidence="7">Dipeptide epimerase</fullName>
        <ecNumber evidence="7">5.1.1.-</ecNumber>
    </recommendedName>
</protein>
<dbReference type="InterPro" id="IPR013342">
    <property type="entry name" value="Mandelate_racemase_C"/>
</dbReference>
<evidence type="ECO:0000313" key="9">
    <source>
        <dbReference type="EMBL" id="EJU23446.1"/>
    </source>
</evidence>
<dbReference type="EC" id="5.1.1.-" evidence="7"/>
<dbReference type="PANTHER" id="PTHR48073:SF2">
    <property type="entry name" value="O-SUCCINYLBENZOATE SYNTHASE"/>
    <property type="match status" value="1"/>
</dbReference>
<evidence type="ECO:0000259" key="8">
    <source>
        <dbReference type="SMART" id="SM00922"/>
    </source>
</evidence>
<dbReference type="SUPFAM" id="SSF54826">
    <property type="entry name" value="Enolase N-terminal domain-like"/>
    <property type="match status" value="1"/>
</dbReference>
<dbReference type="InterPro" id="IPR034603">
    <property type="entry name" value="Dipeptide_epimerase"/>
</dbReference>
<feature type="active site" description="Proton acceptor; specific for (R)-substrate epimerization" evidence="5">
    <location>
        <position position="161"/>
    </location>
</feature>
<dbReference type="InterPro" id="IPR029017">
    <property type="entry name" value="Enolase-like_N"/>
</dbReference>
<dbReference type="SFLD" id="SFLDG00180">
    <property type="entry name" value="muconate_cycloisomerase"/>
    <property type="match status" value="1"/>
</dbReference>
<evidence type="ECO:0000256" key="1">
    <source>
        <dbReference type="ARBA" id="ARBA00008031"/>
    </source>
</evidence>
<dbReference type="Proteomes" id="UP000005244">
    <property type="component" value="Unassembled WGS sequence"/>
</dbReference>
<evidence type="ECO:0000256" key="4">
    <source>
        <dbReference type="ARBA" id="ARBA00023235"/>
    </source>
</evidence>
<comment type="similarity">
    <text evidence="1 7">Belongs to the mandelate racemase/muconate lactonizing enzyme family.</text>
</comment>
<evidence type="ECO:0000313" key="10">
    <source>
        <dbReference type="Proteomes" id="UP000005244"/>
    </source>
</evidence>
<dbReference type="SFLD" id="SFLDS00001">
    <property type="entry name" value="Enolase"/>
    <property type="match status" value="1"/>
</dbReference>
<dbReference type="InterPro" id="IPR036849">
    <property type="entry name" value="Enolase-like_C_sf"/>
</dbReference>
<evidence type="ECO:0000256" key="7">
    <source>
        <dbReference type="RuleBase" id="RU366006"/>
    </source>
</evidence>
<name>J4WDC4_9FIRM</name>
<dbReference type="PROSITE" id="PS00908">
    <property type="entry name" value="MR_MLE_1"/>
    <property type="match status" value="1"/>
</dbReference>
<comment type="caution">
    <text evidence="9">The sequence shown here is derived from an EMBL/GenBank/DDBJ whole genome shotgun (WGS) entry which is preliminary data.</text>
</comment>
<dbReference type="EMBL" id="ALNK01000015">
    <property type="protein sequence ID" value="EJU23446.1"/>
    <property type="molecule type" value="Genomic_DNA"/>
</dbReference>
<feature type="binding site" evidence="6">
    <location>
        <position position="189"/>
    </location>
    <ligand>
        <name>Mg(2+)</name>
        <dbReference type="ChEBI" id="CHEBI:18420"/>
    </ligand>
</feature>
<dbReference type="GO" id="GO:0016855">
    <property type="term" value="F:racemase and epimerase activity, acting on amino acids and derivatives"/>
    <property type="evidence" value="ECO:0007669"/>
    <property type="project" value="UniProtKB-UniRule"/>
</dbReference>
<dbReference type="SMART" id="SM00922">
    <property type="entry name" value="MR_MLE"/>
    <property type="match status" value="1"/>
</dbReference>
<evidence type="ECO:0000256" key="2">
    <source>
        <dbReference type="ARBA" id="ARBA00022723"/>
    </source>
</evidence>
<feature type="domain" description="Mandelate racemase/muconate lactonizing enzyme C-terminal" evidence="8">
    <location>
        <begin position="140"/>
        <end position="236"/>
    </location>
</feature>
<dbReference type="Gene3D" id="3.30.390.10">
    <property type="entry name" value="Enolase-like, N-terminal domain"/>
    <property type="match status" value="1"/>
</dbReference>
<feature type="binding site" evidence="6">
    <location>
        <position position="215"/>
    </location>
    <ligand>
        <name>Mg(2+)</name>
        <dbReference type="ChEBI" id="CHEBI:18420"/>
    </ligand>
</feature>
<evidence type="ECO:0000256" key="6">
    <source>
        <dbReference type="PIRSR" id="PIRSR634603-3"/>
    </source>
</evidence>
<dbReference type="Gene3D" id="3.20.20.120">
    <property type="entry name" value="Enolase-like C-terminal domain"/>
    <property type="match status" value="1"/>
</dbReference>
<feature type="active site" description="Proton acceptor; specific for (S)-substrate epimerization" evidence="5">
    <location>
        <position position="265"/>
    </location>
</feature>
<keyword evidence="2 6" id="KW-0479">Metal-binding</keyword>
<dbReference type="PANTHER" id="PTHR48073">
    <property type="entry name" value="O-SUCCINYLBENZOATE SYNTHASE-RELATED"/>
    <property type="match status" value="1"/>
</dbReference>
<dbReference type="SUPFAM" id="SSF51604">
    <property type="entry name" value="Enolase C-terminal domain-like"/>
    <property type="match status" value="1"/>
</dbReference>
<dbReference type="SFLD" id="SFLDF00009">
    <property type="entry name" value="o-succinylbenzoate_synthase"/>
    <property type="match status" value="1"/>
</dbReference>
<dbReference type="RefSeq" id="WP_009530638.1">
    <property type="nucleotide sequence ID" value="NZ_ALNK01000015.1"/>
</dbReference>
<accession>J4WDC4</accession>
<feature type="binding site" evidence="6">
    <location>
        <position position="241"/>
    </location>
    <ligand>
        <name>Mg(2+)</name>
        <dbReference type="ChEBI" id="CHEBI:18420"/>
    </ligand>
</feature>
<dbReference type="CDD" id="cd03319">
    <property type="entry name" value="L-Ala-DL-Glu_epimerase"/>
    <property type="match status" value="1"/>
</dbReference>
<dbReference type="Pfam" id="PF13378">
    <property type="entry name" value="MR_MLE_C"/>
    <property type="match status" value="1"/>
</dbReference>
<keyword evidence="4 7" id="KW-0413">Isomerase</keyword>
<organism evidence="9 10">
    <name type="scientific">Peptoanaerobacter stomatis</name>
    <dbReference type="NCBI Taxonomy" id="796937"/>
    <lineage>
        <taxon>Bacteria</taxon>
        <taxon>Bacillati</taxon>
        <taxon>Bacillota</taxon>
        <taxon>Clostridia</taxon>
        <taxon>Peptostreptococcales</taxon>
        <taxon>Filifactoraceae</taxon>
        <taxon>Peptoanaerobacter</taxon>
    </lineage>
</organism>
<keyword evidence="10" id="KW-1185">Reference proteome</keyword>
<reference evidence="9 10" key="1">
    <citation type="submission" date="2012-07" db="EMBL/GenBank/DDBJ databases">
        <authorList>
            <person name="Durkin A.S."/>
            <person name="McCorrison J."/>
            <person name="Torralba M."/>
            <person name="Gillis M."/>
            <person name="Methe B."/>
            <person name="Sutton G."/>
            <person name="Nelson K.E."/>
        </authorList>
    </citation>
    <scope>NUCLEOTIDE SEQUENCE [LARGE SCALE GENOMIC DNA]</scope>
    <source>
        <strain evidence="9 10">OBRC8</strain>
    </source>
</reference>
<proteinExistence type="inferred from homology"/>
<dbReference type="PATRIC" id="fig|796941.3.peg.872"/>
<evidence type="ECO:0000256" key="3">
    <source>
        <dbReference type="ARBA" id="ARBA00022842"/>
    </source>
</evidence>
<dbReference type="FunFam" id="3.30.390.10:FF:000009">
    <property type="entry name" value="Hydrophobic dipeptide epimerase"/>
    <property type="match status" value="1"/>
</dbReference>
<gene>
    <name evidence="9" type="ORF">HMPREF1143_2235</name>
</gene>